<dbReference type="GO" id="GO:0008820">
    <property type="term" value="F:cobinamide phosphate guanylyltransferase activity"/>
    <property type="evidence" value="ECO:0007669"/>
    <property type="project" value="UniProtKB-EC"/>
</dbReference>
<organism evidence="21">
    <name type="scientific">freshwater metagenome</name>
    <dbReference type="NCBI Taxonomy" id="449393"/>
    <lineage>
        <taxon>unclassified sequences</taxon>
        <taxon>metagenomes</taxon>
        <taxon>ecological metagenomes</taxon>
    </lineage>
</organism>
<evidence type="ECO:0000256" key="2">
    <source>
        <dbReference type="ARBA" id="ARBA00000711"/>
    </source>
</evidence>
<dbReference type="GO" id="GO:0043752">
    <property type="term" value="F:adenosylcobinamide kinase activity"/>
    <property type="evidence" value="ECO:0007669"/>
    <property type="project" value="UniProtKB-EC"/>
</dbReference>
<comment type="pathway">
    <text evidence="6">Cofactor biosynthesis; adenosylcobalamin biosynthesis; adenosylcobalamin from cob(II)yrinate a,c-diamide: step 5/7.</text>
</comment>
<evidence type="ECO:0000313" key="18">
    <source>
        <dbReference type="EMBL" id="CAB4698575.1"/>
    </source>
</evidence>
<evidence type="ECO:0000256" key="9">
    <source>
        <dbReference type="ARBA" id="ARBA00012523"/>
    </source>
</evidence>
<evidence type="ECO:0000256" key="17">
    <source>
        <dbReference type="ARBA" id="ARBA00030571"/>
    </source>
</evidence>
<evidence type="ECO:0000256" key="7">
    <source>
        <dbReference type="ARBA" id="ARBA00007490"/>
    </source>
</evidence>
<evidence type="ECO:0000256" key="5">
    <source>
        <dbReference type="ARBA" id="ARBA00004692"/>
    </source>
</evidence>
<dbReference type="EC" id="2.7.7.62" evidence="9"/>
<keyword evidence="13" id="KW-0418">Kinase</keyword>
<proteinExistence type="inferred from homology"/>
<dbReference type="GO" id="GO:0005524">
    <property type="term" value="F:ATP binding"/>
    <property type="evidence" value="ECO:0007669"/>
    <property type="project" value="UniProtKB-KW"/>
</dbReference>
<evidence type="ECO:0000256" key="1">
    <source>
        <dbReference type="ARBA" id="ARBA00000312"/>
    </source>
</evidence>
<dbReference type="GO" id="GO:0009236">
    <property type="term" value="P:cobalamin biosynthetic process"/>
    <property type="evidence" value="ECO:0007669"/>
    <property type="project" value="UniProtKB-KW"/>
</dbReference>
<comment type="catalytic activity">
    <reaction evidence="2">
        <text>adenosylcob(III)inamide phosphate + GTP + H(+) = adenosylcob(III)inamide-GDP + diphosphate</text>
        <dbReference type="Rhea" id="RHEA:22712"/>
        <dbReference type="ChEBI" id="CHEBI:15378"/>
        <dbReference type="ChEBI" id="CHEBI:33019"/>
        <dbReference type="ChEBI" id="CHEBI:37565"/>
        <dbReference type="ChEBI" id="CHEBI:58502"/>
        <dbReference type="ChEBI" id="CHEBI:60487"/>
        <dbReference type="EC" id="2.7.7.62"/>
    </reaction>
</comment>
<evidence type="ECO:0000313" key="19">
    <source>
        <dbReference type="EMBL" id="CAB4751133.1"/>
    </source>
</evidence>
<evidence type="ECO:0000313" key="21">
    <source>
        <dbReference type="EMBL" id="CAB5050625.1"/>
    </source>
</evidence>
<comment type="similarity">
    <text evidence="7">Belongs to the CobU/CobP family.</text>
</comment>
<evidence type="ECO:0000256" key="16">
    <source>
        <dbReference type="ARBA" id="ARBA00029570"/>
    </source>
</evidence>
<keyword evidence="14" id="KW-0067">ATP-binding</keyword>
<dbReference type="InterPro" id="IPR003203">
    <property type="entry name" value="CobU/CobP"/>
</dbReference>
<evidence type="ECO:0000256" key="4">
    <source>
        <dbReference type="ARBA" id="ARBA00003889"/>
    </source>
</evidence>
<comment type="pathway">
    <text evidence="5">Cofactor biosynthesis; adenosylcobalamin biosynthesis; adenosylcobalamin from cob(II)yrinate a,c-diamide: step 6/7.</text>
</comment>
<dbReference type="PANTHER" id="PTHR34848:SF1">
    <property type="entry name" value="BIFUNCTIONAL ADENOSYLCOBALAMIN BIOSYNTHESIS PROTEIN COBU"/>
    <property type="match status" value="1"/>
</dbReference>
<gene>
    <name evidence="18" type="ORF">UFOPK2602_00452</name>
    <name evidence="19" type="ORF">UFOPK2806_01024</name>
    <name evidence="20" type="ORF">UFOPK3417_01723</name>
    <name evidence="21" type="ORF">UFOPK4306_00008</name>
</gene>
<evidence type="ECO:0000256" key="3">
    <source>
        <dbReference type="ARBA" id="ARBA00001522"/>
    </source>
</evidence>
<dbReference type="PIRSF" id="PIRSF006135">
    <property type="entry name" value="CobU"/>
    <property type="match status" value="1"/>
</dbReference>
<dbReference type="SUPFAM" id="SSF52540">
    <property type="entry name" value="P-loop containing nucleoside triphosphate hydrolases"/>
    <property type="match status" value="1"/>
</dbReference>
<evidence type="ECO:0000313" key="20">
    <source>
        <dbReference type="EMBL" id="CAB4884457.1"/>
    </source>
</evidence>
<dbReference type="GO" id="GO:0005525">
    <property type="term" value="F:GTP binding"/>
    <property type="evidence" value="ECO:0007669"/>
    <property type="project" value="UniProtKB-KW"/>
</dbReference>
<dbReference type="CDD" id="cd00544">
    <property type="entry name" value="CobU"/>
    <property type="match status" value="1"/>
</dbReference>
<dbReference type="EMBL" id="CAEZXX010000020">
    <property type="protein sequence ID" value="CAB4698575.1"/>
    <property type="molecule type" value="Genomic_DNA"/>
</dbReference>
<keyword evidence="11" id="KW-0808">Transferase</keyword>
<keyword evidence="12" id="KW-0547">Nucleotide-binding</keyword>
<accession>A0A6J7TAP6</accession>
<evidence type="ECO:0000256" key="11">
    <source>
        <dbReference type="ARBA" id="ARBA00022679"/>
    </source>
</evidence>
<dbReference type="EMBL" id="CAFBLR010000211">
    <property type="protein sequence ID" value="CAB4884457.1"/>
    <property type="molecule type" value="Genomic_DNA"/>
</dbReference>
<keyword evidence="10" id="KW-0169">Cobalamin biosynthesis</keyword>
<dbReference type="EMBL" id="CAEZYY010000010">
    <property type="protein sequence ID" value="CAB4751133.1"/>
    <property type="molecule type" value="Genomic_DNA"/>
</dbReference>
<dbReference type="Gene3D" id="3.40.50.300">
    <property type="entry name" value="P-loop containing nucleotide triphosphate hydrolases"/>
    <property type="match status" value="1"/>
</dbReference>
<evidence type="ECO:0000256" key="15">
    <source>
        <dbReference type="ARBA" id="ARBA00023134"/>
    </source>
</evidence>
<protein>
    <recommendedName>
        <fullName evidence="16">Adenosylcobinamide kinase</fullName>
        <ecNumber evidence="8">2.7.1.156</ecNumber>
        <ecNumber evidence="9">2.7.7.62</ecNumber>
    </recommendedName>
    <alternativeName>
        <fullName evidence="17">Adenosylcobinamide-phosphate guanylyltransferase</fullName>
    </alternativeName>
</protein>
<evidence type="ECO:0000256" key="6">
    <source>
        <dbReference type="ARBA" id="ARBA00005159"/>
    </source>
</evidence>
<comment type="catalytic activity">
    <reaction evidence="3">
        <text>adenosylcob(III)inamide + GTP = adenosylcob(III)inamide phosphate + GDP + H(+)</text>
        <dbReference type="Rhea" id="RHEA:15765"/>
        <dbReference type="ChEBI" id="CHEBI:2480"/>
        <dbReference type="ChEBI" id="CHEBI:15378"/>
        <dbReference type="ChEBI" id="CHEBI:37565"/>
        <dbReference type="ChEBI" id="CHEBI:58189"/>
        <dbReference type="ChEBI" id="CHEBI:58502"/>
        <dbReference type="EC" id="2.7.1.156"/>
    </reaction>
</comment>
<comment type="function">
    <text evidence="4">Catalyzes ATP-dependent phosphorylation of adenosylcobinamide and addition of GMP to adenosylcobinamide phosphate.</text>
</comment>
<evidence type="ECO:0000256" key="13">
    <source>
        <dbReference type="ARBA" id="ARBA00022777"/>
    </source>
</evidence>
<evidence type="ECO:0000256" key="12">
    <source>
        <dbReference type="ARBA" id="ARBA00022741"/>
    </source>
</evidence>
<comment type="catalytic activity">
    <reaction evidence="1">
        <text>adenosylcob(III)inamide + ATP = adenosylcob(III)inamide phosphate + ADP + H(+)</text>
        <dbReference type="Rhea" id="RHEA:15769"/>
        <dbReference type="ChEBI" id="CHEBI:2480"/>
        <dbReference type="ChEBI" id="CHEBI:15378"/>
        <dbReference type="ChEBI" id="CHEBI:30616"/>
        <dbReference type="ChEBI" id="CHEBI:58502"/>
        <dbReference type="ChEBI" id="CHEBI:456216"/>
        <dbReference type="EC" id="2.7.1.156"/>
    </reaction>
</comment>
<dbReference type="EMBL" id="CAFBQP010000001">
    <property type="protein sequence ID" value="CAB5050625.1"/>
    <property type="molecule type" value="Genomic_DNA"/>
</dbReference>
<dbReference type="InterPro" id="IPR027417">
    <property type="entry name" value="P-loop_NTPase"/>
</dbReference>
<dbReference type="EC" id="2.7.1.156" evidence="8"/>
<evidence type="ECO:0000256" key="10">
    <source>
        <dbReference type="ARBA" id="ARBA00022573"/>
    </source>
</evidence>
<dbReference type="AlphaFoldDB" id="A0A6J7TAP6"/>
<dbReference type="PANTHER" id="PTHR34848">
    <property type="match status" value="1"/>
</dbReference>
<name>A0A6J7TAP6_9ZZZZ</name>
<keyword evidence="15" id="KW-0342">GTP-binding</keyword>
<evidence type="ECO:0000256" key="8">
    <source>
        <dbReference type="ARBA" id="ARBA00012016"/>
    </source>
</evidence>
<reference evidence="21" key="1">
    <citation type="submission" date="2020-05" db="EMBL/GenBank/DDBJ databases">
        <authorList>
            <person name="Chiriac C."/>
            <person name="Salcher M."/>
            <person name="Ghai R."/>
            <person name="Kavagutti S V."/>
        </authorList>
    </citation>
    <scope>NUCLEOTIDE SEQUENCE</scope>
</reference>
<dbReference type="Pfam" id="PF02283">
    <property type="entry name" value="CobU"/>
    <property type="match status" value="1"/>
</dbReference>
<sequence length="173" mass="17870">MPEASRLVLVLGGTRSGKSEVAERLAASAEGPVTYLATGTADGDGMGDRIALHRARRPSTWVTVECGADLARTLTRLPTGAVLVDSLGTWLAAHHDFVADVPALVTALAARTGTTVVVSEEVGLAVHPGTELGRLFVDALGHLNQAVAAIAHDVALVVAGRTMWLPPDEAGPR</sequence>
<evidence type="ECO:0000256" key="14">
    <source>
        <dbReference type="ARBA" id="ARBA00022840"/>
    </source>
</evidence>